<dbReference type="EMBL" id="CP022295">
    <property type="protein sequence ID" value="QSR26378.1"/>
    <property type="molecule type" value="Genomic_DNA"/>
</dbReference>
<gene>
    <name evidence="2" type="ORF">CFH99_12155</name>
</gene>
<accession>A0ABX7PL24</accession>
<proteinExistence type="predicted"/>
<protein>
    <submittedName>
        <fullName evidence="2">Uncharacterized protein</fullName>
    </submittedName>
</protein>
<evidence type="ECO:0000313" key="3">
    <source>
        <dbReference type="Proteomes" id="UP000662818"/>
    </source>
</evidence>
<organism evidence="2 3">
    <name type="scientific">Nocardioides aromaticivorans</name>
    <dbReference type="NCBI Taxonomy" id="200618"/>
    <lineage>
        <taxon>Bacteria</taxon>
        <taxon>Bacillati</taxon>
        <taxon>Actinomycetota</taxon>
        <taxon>Actinomycetes</taxon>
        <taxon>Propionibacteriales</taxon>
        <taxon>Nocardioidaceae</taxon>
        <taxon>Nocardioides</taxon>
    </lineage>
</organism>
<keyword evidence="1" id="KW-0732">Signal</keyword>
<feature type="signal peptide" evidence="1">
    <location>
        <begin position="1"/>
        <end position="31"/>
    </location>
</feature>
<evidence type="ECO:0000313" key="2">
    <source>
        <dbReference type="EMBL" id="QSR26378.1"/>
    </source>
</evidence>
<sequence>MKSLRRIVLMVVAMVASSLSLVAVSTAPANAAAYSSFAELENNYSSVRYGVAVTLTGRVGYDTAAPKYVNAGTATLQRLPYGASSWANVSSKTYTDTTTDLVWSLKPSNTTQYRIVYSGGTYGADTYGTSVSNVVKVGVKRNLGDNFNRSTRVFYGKVTPSYARRTVYIQKSTCASPTSSSCTWSLYKTLTTSSTGAWSTKLPAYSRKTHFRGLVKASNGYIGGYSNYYVTTYSY</sequence>
<reference evidence="2 3" key="1">
    <citation type="submission" date="2017-06" db="EMBL/GenBank/DDBJ databases">
        <title>Complete Genome Sequence of the Soil Carbazole-Degrading Bacterium Nocardioides aromaticivorans IC177.</title>
        <authorList>
            <person name="Vejarano F."/>
            <person name="Suzuki-Minakuchi C."/>
            <person name="Ohtsubo Y."/>
            <person name="Tsuda M."/>
            <person name="Okada K."/>
            <person name="Nojiri H."/>
        </authorList>
    </citation>
    <scope>NUCLEOTIDE SEQUENCE [LARGE SCALE GENOMIC DNA]</scope>
    <source>
        <strain evidence="2 3">IC177</strain>
    </source>
</reference>
<name>A0ABX7PL24_9ACTN</name>
<keyword evidence="3" id="KW-1185">Reference proteome</keyword>
<dbReference type="Proteomes" id="UP000662818">
    <property type="component" value="Chromosome"/>
</dbReference>
<feature type="chain" id="PRO_5045304771" evidence="1">
    <location>
        <begin position="32"/>
        <end position="235"/>
    </location>
</feature>
<evidence type="ECO:0000256" key="1">
    <source>
        <dbReference type="SAM" id="SignalP"/>
    </source>
</evidence>